<dbReference type="PROSITE" id="PS50222">
    <property type="entry name" value="EF_HAND_2"/>
    <property type="match status" value="2"/>
</dbReference>
<evidence type="ECO:0000313" key="6">
    <source>
        <dbReference type="Proteomes" id="UP000515908"/>
    </source>
</evidence>
<proteinExistence type="predicted"/>
<dbReference type="PROSITE" id="PS50089">
    <property type="entry name" value="ZF_RING_2"/>
    <property type="match status" value="1"/>
</dbReference>
<dbReference type="AlphaFoldDB" id="A0A7G2CJ25"/>
<dbReference type="GO" id="GO:0008270">
    <property type="term" value="F:zinc ion binding"/>
    <property type="evidence" value="ECO:0007669"/>
    <property type="project" value="UniProtKB-KW"/>
</dbReference>
<dbReference type="Pfam" id="PF13920">
    <property type="entry name" value="zf-C3HC4_3"/>
    <property type="match status" value="1"/>
</dbReference>
<keyword evidence="2 5" id="KW-0863">Zinc-finger</keyword>
<sequence>MATVFAVDYDDELECPLCLDAWKKPVEASPCGHIFCEECFPQKAKSCPVCRQEIKSTQQPHRSLVNMALNVTVKCQRCGWTGTREVGYSHKCSGPKTPVETGGRVPASAPSNKHLTTYSNYEYDYDYYLSESAPISYTNASHQNNSSSFHAENVAPLKRPSLSEGEPWRKYGLDKKDYEQLSKQFTFFLEGGSTSLNRPQLTKLLRWMNFAHKPQVIADIFAEMDDDGNGLLDINEFLTWVGKNQPPPDRLYGFSLATYGKIMMEFNMFDLDEDGLLNVEDFTDMMVSTGQEKDLDRIAAIFRNLDNNNYGLISLNDYLAFRKGTSVVEL</sequence>
<dbReference type="Proteomes" id="UP000515908">
    <property type="component" value="Chromosome 15"/>
</dbReference>
<accession>A0A7G2CJ25</accession>
<dbReference type="InterPro" id="IPR018247">
    <property type="entry name" value="EF_Hand_1_Ca_BS"/>
</dbReference>
<evidence type="ECO:0000256" key="2">
    <source>
        <dbReference type="PROSITE-ProRule" id="PRU00175"/>
    </source>
</evidence>
<gene>
    <name evidence="5" type="ORF">ADEAN_000736300</name>
</gene>
<reference evidence="5 6" key="1">
    <citation type="submission" date="2020-08" db="EMBL/GenBank/DDBJ databases">
        <authorList>
            <person name="Newling K."/>
            <person name="Davey J."/>
            <person name="Forrester S."/>
        </authorList>
    </citation>
    <scope>NUCLEOTIDE SEQUENCE [LARGE SCALE GENOMIC DNA]</scope>
    <source>
        <strain evidence="6">Crithidia deanei Carvalho (ATCC PRA-265)</strain>
    </source>
</reference>
<keyword evidence="2 5" id="KW-0862">Zinc</keyword>
<dbReference type="GO" id="GO:0061630">
    <property type="term" value="F:ubiquitin protein ligase activity"/>
    <property type="evidence" value="ECO:0007669"/>
    <property type="project" value="TreeGrafter"/>
</dbReference>
<protein>
    <submittedName>
        <fullName evidence="5">Zinc finger, C3HC4 type (RING finger)/Ring finger domain/RING-type zinc-finger/Prokaryotic RING finger family 4/EF-hand domain pair, putative</fullName>
    </submittedName>
</protein>
<keyword evidence="1" id="KW-0106">Calcium</keyword>
<dbReference type="InterPro" id="IPR001841">
    <property type="entry name" value="Znf_RING"/>
</dbReference>
<dbReference type="VEuPathDB" id="TriTrypDB:ADEAN_000736300"/>
<dbReference type="Gene3D" id="3.30.40.10">
    <property type="entry name" value="Zinc/RING finger domain, C3HC4 (zinc finger)"/>
    <property type="match status" value="1"/>
</dbReference>
<dbReference type="GO" id="GO:0005509">
    <property type="term" value="F:calcium ion binding"/>
    <property type="evidence" value="ECO:0007669"/>
    <property type="project" value="InterPro"/>
</dbReference>
<dbReference type="PANTHER" id="PTHR46016:SF1">
    <property type="entry name" value="RING-TYPE DOMAIN-CONTAINING PROTEIN"/>
    <property type="match status" value="1"/>
</dbReference>
<dbReference type="SMART" id="SM00184">
    <property type="entry name" value="RING"/>
    <property type="match status" value="1"/>
</dbReference>
<dbReference type="Gene3D" id="1.10.238.10">
    <property type="entry name" value="EF-hand"/>
    <property type="match status" value="1"/>
</dbReference>
<dbReference type="InterPro" id="IPR051438">
    <property type="entry name" value="RNF_E3_ubiq-protein_ligase"/>
</dbReference>
<dbReference type="SUPFAM" id="SSF57850">
    <property type="entry name" value="RING/U-box"/>
    <property type="match status" value="1"/>
</dbReference>
<dbReference type="GO" id="GO:0006511">
    <property type="term" value="P:ubiquitin-dependent protein catabolic process"/>
    <property type="evidence" value="ECO:0007669"/>
    <property type="project" value="TreeGrafter"/>
</dbReference>
<organism evidence="5 6">
    <name type="scientific">Angomonas deanei</name>
    <dbReference type="NCBI Taxonomy" id="59799"/>
    <lineage>
        <taxon>Eukaryota</taxon>
        <taxon>Discoba</taxon>
        <taxon>Euglenozoa</taxon>
        <taxon>Kinetoplastea</taxon>
        <taxon>Metakinetoplastina</taxon>
        <taxon>Trypanosomatida</taxon>
        <taxon>Trypanosomatidae</taxon>
        <taxon>Strigomonadinae</taxon>
        <taxon>Angomonas</taxon>
    </lineage>
</organism>
<evidence type="ECO:0000259" key="4">
    <source>
        <dbReference type="PROSITE" id="PS50222"/>
    </source>
</evidence>
<dbReference type="Pfam" id="PF13499">
    <property type="entry name" value="EF-hand_7"/>
    <property type="match status" value="1"/>
</dbReference>
<evidence type="ECO:0000313" key="5">
    <source>
        <dbReference type="EMBL" id="CAD2219850.1"/>
    </source>
</evidence>
<dbReference type="InterPro" id="IPR013083">
    <property type="entry name" value="Znf_RING/FYVE/PHD"/>
</dbReference>
<keyword evidence="2 5" id="KW-0479">Metal-binding</keyword>
<evidence type="ECO:0000259" key="3">
    <source>
        <dbReference type="PROSITE" id="PS50089"/>
    </source>
</evidence>
<name>A0A7G2CJ25_9TRYP</name>
<dbReference type="SUPFAM" id="SSF47473">
    <property type="entry name" value="EF-hand"/>
    <property type="match status" value="1"/>
</dbReference>
<dbReference type="SMART" id="SM00054">
    <property type="entry name" value="EFh"/>
    <property type="match status" value="3"/>
</dbReference>
<dbReference type="GO" id="GO:0000209">
    <property type="term" value="P:protein polyubiquitination"/>
    <property type="evidence" value="ECO:0007669"/>
    <property type="project" value="TreeGrafter"/>
</dbReference>
<dbReference type="InterPro" id="IPR011992">
    <property type="entry name" value="EF-hand-dom_pair"/>
</dbReference>
<feature type="domain" description="EF-hand" evidence="4">
    <location>
        <begin position="212"/>
        <end position="247"/>
    </location>
</feature>
<keyword evidence="6" id="KW-1185">Reference proteome</keyword>
<dbReference type="PROSITE" id="PS00018">
    <property type="entry name" value="EF_HAND_1"/>
    <property type="match status" value="2"/>
</dbReference>
<evidence type="ECO:0000256" key="1">
    <source>
        <dbReference type="ARBA" id="ARBA00022837"/>
    </source>
</evidence>
<dbReference type="EMBL" id="LR877159">
    <property type="protein sequence ID" value="CAD2219850.1"/>
    <property type="molecule type" value="Genomic_DNA"/>
</dbReference>
<feature type="domain" description="RING-type" evidence="3">
    <location>
        <begin position="15"/>
        <end position="51"/>
    </location>
</feature>
<feature type="domain" description="EF-hand" evidence="4">
    <location>
        <begin position="266"/>
        <end position="292"/>
    </location>
</feature>
<dbReference type="PANTHER" id="PTHR46016">
    <property type="entry name" value="ZINC FINGER, RING/FYVE/PHD-TYPE"/>
    <property type="match status" value="1"/>
</dbReference>
<dbReference type="InterPro" id="IPR002048">
    <property type="entry name" value="EF_hand_dom"/>
</dbReference>